<dbReference type="PANTHER" id="PTHR41521:SF4">
    <property type="entry name" value="BLR0684 PROTEIN"/>
    <property type="match status" value="1"/>
</dbReference>
<comment type="caution">
    <text evidence="2">The sequence shown here is derived from an EMBL/GenBank/DDBJ whole genome shotgun (WGS) entry which is preliminary data.</text>
</comment>
<dbReference type="EMBL" id="JAIRBM010000002">
    <property type="protein sequence ID" value="MBZ6075404.1"/>
    <property type="molecule type" value="Genomic_DNA"/>
</dbReference>
<organism evidence="2 3">
    <name type="scientific">Microvirga puerhi</name>
    <dbReference type="NCBI Taxonomy" id="2876078"/>
    <lineage>
        <taxon>Bacteria</taxon>
        <taxon>Pseudomonadati</taxon>
        <taxon>Pseudomonadota</taxon>
        <taxon>Alphaproteobacteria</taxon>
        <taxon>Hyphomicrobiales</taxon>
        <taxon>Methylobacteriaceae</taxon>
        <taxon>Microvirga</taxon>
    </lineage>
</organism>
<accession>A0ABS7VIU0</accession>
<feature type="domain" description="DUF1330" evidence="1">
    <location>
        <begin position="2"/>
        <end position="94"/>
    </location>
</feature>
<proteinExistence type="predicted"/>
<evidence type="ECO:0000259" key="1">
    <source>
        <dbReference type="Pfam" id="PF07045"/>
    </source>
</evidence>
<evidence type="ECO:0000313" key="3">
    <source>
        <dbReference type="Proteomes" id="UP000704176"/>
    </source>
</evidence>
<dbReference type="Pfam" id="PF07045">
    <property type="entry name" value="DUF1330"/>
    <property type="match status" value="1"/>
</dbReference>
<dbReference type="InterPro" id="IPR011008">
    <property type="entry name" value="Dimeric_a/b-barrel"/>
</dbReference>
<dbReference type="InterPro" id="IPR010753">
    <property type="entry name" value="DUF1330"/>
</dbReference>
<dbReference type="PANTHER" id="PTHR41521">
    <property type="match status" value="1"/>
</dbReference>
<keyword evidence="3" id="KW-1185">Reference proteome</keyword>
<sequence>MTAYAIGHLHNVTMGPDIVAYLEKIDATLAPFEGRFLIHGGRPERIEGTWTGDLAVIAFPDMERVRAWYASPAYQEILRLRTDNSDSTVIFLDGASEDHRATDVLAAVGE</sequence>
<dbReference type="RefSeq" id="WP_224311443.1">
    <property type="nucleotide sequence ID" value="NZ_JAIRBM010000002.1"/>
</dbReference>
<dbReference type="SUPFAM" id="SSF54909">
    <property type="entry name" value="Dimeric alpha+beta barrel"/>
    <property type="match status" value="1"/>
</dbReference>
<dbReference type="Proteomes" id="UP000704176">
    <property type="component" value="Unassembled WGS sequence"/>
</dbReference>
<name>A0ABS7VIU0_9HYPH</name>
<protein>
    <submittedName>
        <fullName evidence="2">DUF1330 domain-containing protein</fullName>
    </submittedName>
</protein>
<gene>
    <name evidence="2" type="ORF">K9B37_03725</name>
</gene>
<dbReference type="Gene3D" id="3.30.70.100">
    <property type="match status" value="1"/>
</dbReference>
<reference evidence="2 3" key="1">
    <citation type="submission" date="2021-09" db="EMBL/GenBank/DDBJ databases">
        <title>The complete genome sequence of a new microorganism.</title>
        <authorList>
            <person name="Zi Z."/>
        </authorList>
    </citation>
    <scope>NUCLEOTIDE SEQUENCE [LARGE SCALE GENOMIC DNA]</scope>
    <source>
        <strain evidence="2 3">WGZ8</strain>
    </source>
</reference>
<evidence type="ECO:0000313" key="2">
    <source>
        <dbReference type="EMBL" id="MBZ6075404.1"/>
    </source>
</evidence>